<sequence>MFPGAVIGKRAEVRINAVVQIKSRLHDGAVVPIGWVAVGDPAQILSPDRHAEIWAIQRGLNFMSTVYGVSRDESMREVMSQQSDYFGAHLTDRVIDPTTD</sequence>
<keyword evidence="2" id="KW-1185">Reference proteome</keyword>
<accession>A0A5F0DC71</accession>
<dbReference type="EMBL" id="SOFF01000012">
    <property type="protein sequence ID" value="TFB93385.1"/>
    <property type="molecule type" value="Genomic_DNA"/>
</dbReference>
<dbReference type="OrthoDB" id="9803036at2"/>
<dbReference type="Proteomes" id="UP000297654">
    <property type="component" value="Unassembled WGS sequence"/>
</dbReference>
<evidence type="ECO:0000313" key="1">
    <source>
        <dbReference type="EMBL" id="TFB93385.1"/>
    </source>
</evidence>
<name>A0A5F0DC71_9MICO</name>
<dbReference type="AlphaFoldDB" id="A0A5F0DC71"/>
<evidence type="ECO:0000313" key="2">
    <source>
        <dbReference type="Proteomes" id="UP000297654"/>
    </source>
</evidence>
<proteinExistence type="predicted"/>
<dbReference type="RefSeq" id="WP_092109314.1">
    <property type="nucleotide sequence ID" value="NZ_SOFF01000012.1"/>
</dbReference>
<gene>
    <name evidence="1" type="ORF">E3O10_03710</name>
</gene>
<organism evidence="1 2">
    <name type="scientific">Cryobacterium luteum</name>
    <dbReference type="NCBI Taxonomy" id="1424661"/>
    <lineage>
        <taxon>Bacteria</taxon>
        <taxon>Bacillati</taxon>
        <taxon>Actinomycetota</taxon>
        <taxon>Actinomycetes</taxon>
        <taxon>Micrococcales</taxon>
        <taxon>Microbacteriaceae</taxon>
        <taxon>Cryobacterium</taxon>
    </lineage>
</organism>
<reference evidence="1 2" key="1">
    <citation type="submission" date="2019-03" db="EMBL/GenBank/DDBJ databases">
        <title>Genomics of glacier-inhabiting Cryobacterium strains.</title>
        <authorList>
            <person name="Liu Q."/>
            <person name="Xin Y.-H."/>
        </authorList>
    </citation>
    <scope>NUCLEOTIDE SEQUENCE [LARGE SCALE GENOMIC DNA]</scope>
    <source>
        <strain evidence="1 2">Hh15</strain>
    </source>
</reference>
<comment type="caution">
    <text evidence="1">The sequence shown here is derived from an EMBL/GenBank/DDBJ whole genome shotgun (WGS) entry which is preliminary data.</text>
</comment>
<protein>
    <submittedName>
        <fullName evidence="1">Uncharacterized protein</fullName>
    </submittedName>
</protein>